<dbReference type="EMBL" id="CP012036">
    <property type="protein sequence ID" value="ALF56593.1"/>
    <property type="molecule type" value="Genomic_DNA"/>
</dbReference>
<dbReference type="KEGG" id="npz:ACX27_28980"/>
<dbReference type="AlphaFoldDB" id="A0A0M3V712"/>
<dbReference type="InterPro" id="IPR005939">
    <property type="entry name" value="BLH_phosphatase-like"/>
</dbReference>
<keyword evidence="3" id="KW-1185">Reference proteome</keyword>
<dbReference type="Proteomes" id="UP000062645">
    <property type="component" value="Chromosome"/>
</dbReference>
<gene>
    <name evidence="2" type="ORF">ACX27_28980</name>
</gene>
<dbReference type="GO" id="GO:0016787">
    <property type="term" value="F:hydrolase activity"/>
    <property type="evidence" value="ECO:0007669"/>
    <property type="project" value="UniProtKB-KW"/>
</dbReference>
<evidence type="ECO:0000313" key="2">
    <source>
        <dbReference type="EMBL" id="ALF56593.1"/>
    </source>
</evidence>
<name>A0A0M3V712_9NOSO</name>
<dbReference type="RefSeq" id="WP_062298640.1">
    <property type="nucleotide sequence ID" value="NZ_CP012036.1"/>
</dbReference>
<reference evidence="2 3" key="2">
    <citation type="journal article" date="2016" name="Genome Announc.">
        <title>Draft Genome Sequence of the N2-Fixing Cyanobacterium Nostoc piscinale CENA21, Isolated from the Brazilian Amazon Floodplain.</title>
        <authorList>
            <person name="Leao T."/>
            <person name="Guimaraes P.I."/>
            <person name="de Melo A.G."/>
            <person name="Ramos R.T."/>
            <person name="Leao P.N."/>
            <person name="Silva A."/>
            <person name="Fiore M.F."/>
            <person name="Schneider M.P."/>
        </authorList>
    </citation>
    <scope>NUCLEOTIDE SEQUENCE [LARGE SCALE GENOMIC DNA]</scope>
    <source>
        <strain evidence="2 3">CENA21</strain>
    </source>
</reference>
<evidence type="ECO:0000259" key="1">
    <source>
        <dbReference type="Pfam" id="PF04273"/>
    </source>
</evidence>
<protein>
    <submittedName>
        <fullName evidence="2">Beta-lactamase hydrolase-family protein</fullName>
    </submittedName>
</protein>
<dbReference type="Gene3D" id="3.90.190.10">
    <property type="entry name" value="Protein tyrosine phosphatase superfamily"/>
    <property type="match status" value="1"/>
</dbReference>
<dbReference type="PATRIC" id="fig|224013.5.peg.6931"/>
<dbReference type="STRING" id="224013.ACX27_28980"/>
<dbReference type="Pfam" id="PF04273">
    <property type="entry name" value="BLH_phosphatase"/>
    <property type="match status" value="1"/>
</dbReference>
<keyword evidence="2" id="KW-0378">Hydrolase</keyword>
<evidence type="ECO:0000313" key="3">
    <source>
        <dbReference type="Proteomes" id="UP000062645"/>
    </source>
</evidence>
<dbReference type="SUPFAM" id="SSF52799">
    <property type="entry name" value="(Phosphotyrosine protein) phosphatases II"/>
    <property type="match status" value="1"/>
</dbReference>
<reference evidence="3" key="1">
    <citation type="submission" date="2015-07" db="EMBL/GenBank/DDBJ databases">
        <title>Genome Of Nitrogen-Fixing Cyanobacterium Nostoc piscinale CENA21 From Solimoes/Amazon River Floodplain Sediments And Comparative Genomics To Uncover Biosynthetic Natural Products Potential.</title>
        <authorList>
            <person name="Leao T.F."/>
            <person name="Leao P.N."/>
            <person name="Guimaraes P.I."/>
            <person name="de Melo A.G.C."/>
            <person name="Ramos R.T.J."/>
            <person name="Silva A."/>
            <person name="Fiore M.F."/>
            <person name="Schneider M.P.C."/>
        </authorList>
    </citation>
    <scope>NUCLEOTIDE SEQUENCE [LARGE SCALE GENOMIC DNA]</scope>
    <source>
        <strain evidence="3">CENA21</strain>
    </source>
</reference>
<proteinExistence type="predicted"/>
<dbReference type="InterPro" id="IPR029021">
    <property type="entry name" value="Prot-tyrosine_phosphatase-like"/>
</dbReference>
<accession>A0A0M3V712</accession>
<feature type="domain" description="Beta-lactamase hydrolase-like protein phosphatase-like" evidence="1">
    <location>
        <begin position="4"/>
        <end position="101"/>
    </location>
</feature>
<organism evidence="2 3">
    <name type="scientific">Nostoc piscinale CENA21</name>
    <dbReference type="NCBI Taxonomy" id="224013"/>
    <lineage>
        <taxon>Bacteria</taxon>
        <taxon>Bacillati</taxon>
        <taxon>Cyanobacteriota</taxon>
        <taxon>Cyanophyceae</taxon>
        <taxon>Nostocales</taxon>
        <taxon>Nostocaceae</taxon>
        <taxon>Nostoc</taxon>
    </lineage>
</organism>
<dbReference type="OrthoDB" id="531258at2"/>
<sequence>MITVRKINDDLAIAGQITLDQLKQLAEEGYQSVINLRSPDETSSLDNEKEKVELLGLQYINFPTNLGEINHQAALDIFQVINKSSKPTLIHCDDSIRSAAIVLLYIATKQGVTFEKALQQTINLGLISSHC</sequence>